<comment type="catalytic activity">
    <reaction evidence="3">
        <text>a 5'-end (N(2),N(7)-dimethyl 5'-triphosphoguanosine)-ribonucleoside in snoRNA + S-adenosyl-L-methionine = a 5'-end (N(2),N(2),N(7)-trimethyl 5'-triphosphoguanosine)-ribonucleoside in snoRNA + S-adenosyl-L-homocysteine + H(+)</text>
        <dbReference type="Rhea" id="RHEA:78507"/>
        <dbReference type="Rhea" id="RHEA-COMP:19088"/>
        <dbReference type="Rhea" id="RHEA-COMP:19090"/>
        <dbReference type="ChEBI" id="CHEBI:15378"/>
        <dbReference type="ChEBI" id="CHEBI:57856"/>
        <dbReference type="ChEBI" id="CHEBI:59789"/>
        <dbReference type="ChEBI" id="CHEBI:167623"/>
        <dbReference type="ChEBI" id="CHEBI:172880"/>
    </reaction>
    <physiologicalReaction direction="left-to-right" evidence="3">
        <dbReference type="Rhea" id="RHEA:78508"/>
    </physiologicalReaction>
</comment>
<dbReference type="CDD" id="cd02440">
    <property type="entry name" value="AdoMet_MTases"/>
    <property type="match status" value="1"/>
</dbReference>
<gene>
    <name evidence="9" type="ORF">DASC09_015730</name>
</gene>
<evidence type="ECO:0000256" key="2">
    <source>
        <dbReference type="ARBA" id="ARBA00025783"/>
    </source>
</evidence>
<dbReference type="Pfam" id="PF09445">
    <property type="entry name" value="Methyltransf_15"/>
    <property type="match status" value="1"/>
</dbReference>
<comment type="caution">
    <text evidence="9">The sequence shown here is derived from an EMBL/GenBank/DDBJ whole genome shotgun (WGS) entry which is preliminary data.</text>
</comment>
<dbReference type="InterPro" id="IPR029063">
    <property type="entry name" value="SAM-dependent_MTases_sf"/>
</dbReference>
<evidence type="ECO:0000256" key="4">
    <source>
        <dbReference type="ARBA" id="ARBA00048740"/>
    </source>
</evidence>
<evidence type="ECO:0000256" key="1">
    <source>
        <dbReference type="ARBA" id="ARBA00018517"/>
    </source>
</evidence>
<evidence type="ECO:0000313" key="10">
    <source>
        <dbReference type="Proteomes" id="UP001360560"/>
    </source>
</evidence>
<comment type="catalytic activity">
    <reaction evidence="5">
        <text>a 5'-end (N(2),N(7)-dimethyl 5'-triphosphoguanosine)-ribonucleoside in snRNA + S-adenosyl-L-methionine = a 5'-end (N(2),N(2),N(7)-trimethyl 5'-triphosphoguanosine)-ribonucleoside in snRNA + S-adenosyl-L-homocysteine + H(+)</text>
        <dbReference type="Rhea" id="RHEA:78479"/>
        <dbReference type="Rhea" id="RHEA-COMP:19087"/>
        <dbReference type="Rhea" id="RHEA-COMP:19089"/>
        <dbReference type="ChEBI" id="CHEBI:15378"/>
        <dbReference type="ChEBI" id="CHEBI:57856"/>
        <dbReference type="ChEBI" id="CHEBI:59789"/>
        <dbReference type="ChEBI" id="CHEBI:167623"/>
        <dbReference type="ChEBI" id="CHEBI:172880"/>
    </reaction>
    <physiologicalReaction direction="left-to-right" evidence="5">
        <dbReference type="Rhea" id="RHEA:78480"/>
    </physiologicalReaction>
</comment>
<evidence type="ECO:0000256" key="6">
    <source>
        <dbReference type="ARBA" id="ARBA00049075"/>
    </source>
</evidence>
<protein>
    <recommendedName>
        <fullName evidence="1">Trimethylguanosine synthase</fullName>
    </recommendedName>
    <alternativeName>
        <fullName evidence="7">Cap-specific guanine-N(2) methyltransferase</fullName>
    </alternativeName>
</protein>
<dbReference type="SUPFAM" id="SSF53335">
    <property type="entry name" value="S-adenosyl-L-methionine-dependent methyltransferases"/>
    <property type="match status" value="1"/>
</dbReference>
<evidence type="ECO:0000256" key="7">
    <source>
        <dbReference type="ARBA" id="ARBA00049790"/>
    </source>
</evidence>
<feature type="region of interest" description="Disordered" evidence="8">
    <location>
        <begin position="247"/>
        <end position="274"/>
    </location>
</feature>
<organism evidence="9 10">
    <name type="scientific">Saccharomycopsis crataegensis</name>
    <dbReference type="NCBI Taxonomy" id="43959"/>
    <lineage>
        <taxon>Eukaryota</taxon>
        <taxon>Fungi</taxon>
        <taxon>Dikarya</taxon>
        <taxon>Ascomycota</taxon>
        <taxon>Saccharomycotina</taxon>
        <taxon>Saccharomycetes</taxon>
        <taxon>Saccharomycopsidaceae</taxon>
        <taxon>Saccharomycopsis</taxon>
    </lineage>
</organism>
<comment type="similarity">
    <text evidence="2">Belongs to the methyltransferase superfamily. Trimethylguanosine synthase family.</text>
</comment>
<dbReference type="GO" id="GO:0005634">
    <property type="term" value="C:nucleus"/>
    <property type="evidence" value="ECO:0007669"/>
    <property type="project" value="TreeGrafter"/>
</dbReference>
<evidence type="ECO:0000313" key="9">
    <source>
        <dbReference type="EMBL" id="GMM34248.1"/>
    </source>
</evidence>
<name>A0AAV5QHC0_9ASCO</name>
<evidence type="ECO:0000256" key="3">
    <source>
        <dbReference type="ARBA" id="ARBA00047418"/>
    </source>
</evidence>
<evidence type="ECO:0000256" key="5">
    <source>
        <dbReference type="ARBA" id="ARBA00048763"/>
    </source>
</evidence>
<dbReference type="PANTHER" id="PTHR14741">
    <property type="entry name" value="S-ADENOSYLMETHIONINE-DEPENDENT METHYLTRANSFERASE RELATED"/>
    <property type="match status" value="1"/>
</dbReference>
<evidence type="ECO:0000256" key="8">
    <source>
        <dbReference type="SAM" id="MobiDB-lite"/>
    </source>
</evidence>
<sequence>MRYKRAVPADMDARVHKYWPQRYDLFSRFDEGVWMNTELWFSVTPESMAIFLSKFIKCCLPDAKNALDLFSGGGGNTIQFAKLFDKCVGIDINEENIECAAHNAEVYDVANKCEFINLDWKVFSKDKKALQEFKEQHKIDFAFASPPWGGPGYKNLESFDLSQLQPLPLKKLLKSMFKITENVILFLPRNSDLEQLSQVTKKLLGKQAMARVIHLKLDGRPKGICCFWGDAFMTDHMRDLANVDLQSDAGPEQEDGNEDVDEENKDIDYDGLDY</sequence>
<keyword evidence="9" id="KW-0489">Methyltransferase</keyword>
<reference evidence="9 10" key="1">
    <citation type="journal article" date="2023" name="Elife">
        <title>Identification of key yeast species and microbe-microbe interactions impacting larval growth of Drosophila in the wild.</title>
        <authorList>
            <person name="Mure A."/>
            <person name="Sugiura Y."/>
            <person name="Maeda R."/>
            <person name="Honda K."/>
            <person name="Sakurai N."/>
            <person name="Takahashi Y."/>
            <person name="Watada M."/>
            <person name="Katoh T."/>
            <person name="Gotoh A."/>
            <person name="Gotoh Y."/>
            <person name="Taniguchi I."/>
            <person name="Nakamura K."/>
            <person name="Hayashi T."/>
            <person name="Katayama T."/>
            <person name="Uemura T."/>
            <person name="Hattori Y."/>
        </authorList>
    </citation>
    <scope>NUCLEOTIDE SEQUENCE [LARGE SCALE GENOMIC DNA]</scope>
    <source>
        <strain evidence="9 10">SC-9</strain>
    </source>
</reference>
<dbReference type="Gene3D" id="3.40.50.150">
    <property type="entry name" value="Vaccinia Virus protein VP39"/>
    <property type="match status" value="1"/>
</dbReference>
<dbReference type="InterPro" id="IPR019012">
    <property type="entry name" value="RNA_cap_Gua-N2-MeTrfase"/>
</dbReference>
<comment type="catalytic activity">
    <reaction evidence="4">
        <text>a 5'-end (N(7)-methyl 5'-triphosphoguanosine)-ribonucleoside in snoRNA + S-adenosyl-L-methionine = a 5'-end (N(2),N(7)-dimethyl 5'-triphosphoguanosine)-ribonucleoside in snoRNA + S-adenosyl-L-homocysteine + H(+)</text>
        <dbReference type="Rhea" id="RHEA:78475"/>
        <dbReference type="Rhea" id="RHEA-COMP:19086"/>
        <dbReference type="Rhea" id="RHEA-COMP:19088"/>
        <dbReference type="ChEBI" id="CHEBI:15378"/>
        <dbReference type="ChEBI" id="CHEBI:57856"/>
        <dbReference type="ChEBI" id="CHEBI:59789"/>
        <dbReference type="ChEBI" id="CHEBI:156461"/>
        <dbReference type="ChEBI" id="CHEBI:172880"/>
    </reaction>
    <physiologicalReaction direction="left-to-right" evidence="4">
        <dbReference type="Rhea" id="RHEA:78476"/>
    </physiologicalReaction>
</comment>
<feature type="compositionally biased region" description="Acidic residues" evidence="8">
    <location>
        <begin position="251"/>
        <end position="274"/>
    </location>
</feature>
<accession>A0AAV5QHC0</accession>
<dbReference type="Proteomes" id="UP001360560">
    <property type="component" value="Unassembled WGS sequence"/>
</dbReference>
<dbReference type="GeneID" id="90072227"/>
<keyword evidence="10" id="KW-1185">Reference proteome</keyword>
<dbReference type="AlphaFoldDB" id="A0AAV5QHC0"/>
<comment type="catalytic activity">
    <reaction evidence="6">
        <text>a 5'-end (N(7)-methyl 5'-triphosphoguanosine)-ribonucleoside in snRNA + S-adenosyl-L-methionine = a 5'-end (N(2),N(7)-dimethyl 5'-triphosphoguanosine)-ribonucleoside in snRNA + S-adenosyl-L-homocysteine + H(+)</text>
        <dbReference type="Rhea" id="RHEA:78471"/>
        <dbReference type="Rhea" id="RHEA-COMP:19085"/>
        <dbReference type="Rhea" id="RHEA-COMP:19087"/>
        <dbReference type="ChEBI" id="CHEBI:15378"/>
        <dbReference type="ChEBI" id="CHEBI:57856"/>
        <dbReference type="ChEBI" id="CHEBI:59789"/>
        <dbReference type="ChEBI" id="CHEBI:156461"/>
        <dbReference type="ChEBI" id="CHEBI:172880"/>
    </reaction>
    <physiologicalReaction direction="left-to-right" evidence="6">
        <dbReference type="Rhea" id="RHEA:78472"/>
    </physiologicalReaction>
</comment>
<dbReference type="EMBL" id="BTFZ01000002">
    <property type="protein sequence ID" value="GMM34248.1"/>
    <property type="molecule type" value="Genomic_DNA"/>
</dbReference>
<dbReference type="PANTHER" id="PTHR14741:SF32">
    <property type="entry name" value="TRIMETHYLGUANOSINE SYNTHASE"/>
    <property type="match status" value="1"/>
</dbReference>
<dbReference type="RefSeq" id="XP_064851248.1">
    <property type="nucleotide sequence ID" value="XM_064995176.1"/>
</dbReference>
<keyword evidence="9" id="KW-0808">Transferase</keyword>
<dbReference type="GO" id="GO:0071164">
    <property type="term" value="F:RNA cap trimethylguanosine synthase activity"/>
    <property type="evidence" value="ECO:0007669"/>
    <property type="project" value="TreeGrafter"/>
</dbReference>
<proteinExistence type="inferred from homology"/>